<dbReference type="GO" id="GO:0016740">
    <property type="term" value="F:transferase activity"/>
    <property type="evidence" value="ECO:0007669"/>
    <property type="project" value="UniProtKB-KW"/>
</dbReference>
<comment type="similarity">
    <text evidence="1">Belongs to the glycosyltransferase 2 family.</text>
</comment>
<feature type="transmembrane region" description="Helical" evidence="2">
    <location>
        <begin position="237"/>
        <end position="258"/>
    </location>
</feature>
<protein>
    <submittedName>
        <fullName evidence="4">Glycosyltransferase family 2 protein</fullName>
    </submittedName>
</protein>
<dbReference type="Gene3D" id="3.90.550.10">
    <property type="entry name" value="Spore Coat Polysaccharide Biosynthesis Protein SpsA, Chain A"/>
    <property type="match status" value="1"/>
</dbReference>
<dbReference type="Pfam" id="PF00535">
    <property type="entry name" value="Glycos_transf_2"/>
    <property type="match status" value="1"/>
</dbReference>
<dbReference type="PANTHER" id="PTHR48090">
    <property type="entry name" value="UNDECAPRENYL-PHOSPHATE 4-DEOXY-4-FORMAMIDO-L-ARABINOSE TRANSFERASE-RELATED"/>
    <property type="match status" value="1"/>
</dbReference>
<keyword evidence="2" id="KW-0472">Membrane</keyword>
<dbReference type="RefSeq" id="WP_158049310.1">
    <property type="nucleotide sequence ID" value="NZ_DBEZWX010000079.1"/>
</dbReference>
<dbReference type="OrthoDB" id="9811884at2"/>
<evidence type="ECO:0000256" key="1">
    <source>
        <dbReference type="ARBA" id="ARBA00006739"/>
    </source>
</evidence>
<dbReference type="AlphaFoldDB" id="A0A6N6NM24"/>
<dbReference type="Proteomes" id="UP000468668">
    <property type="component" value="Unassembled WGS sequence"/>
</dbReference>
<name>A0A6N6NM24_9ACTN</name>
<evidence type="ECO:0000259" key="3">
    <source>
        <dbReference type="Pfam" id="PF00535"/>
    </source>
</evidence>
<dbReference type="EMBL" id="WAJR01000008">
    <property type="protein sequence ID" value="KAB1640891.1"/>
    <property type="molecule type" value="Genomic_DNA"/>
</dbReference>
<evidence type="ECO:0000313" key="5">
    <source>
        <dbReference type="Proteomes" id="UP000468668"/>
    </source>
</evidence>
<organism evidence="4 5">
    <name type="scientific">Ellagibacter isourolithinifaciens</name>
    <dbReference type="NCBI Taxonomy" id="2137581"/>
    <lineage>
        <taxon>Bacteria</taxon>
        <taxon>Bacillati</taxon>
        <taxon>Actinomycetota</taxon>
        <taxon>Coriobacteriia</taxon>
        <taxon>Eggerthellales</taxon>
        <taxon>Eggerthellaceae</taxon>
        <taxon>Ellagibacter</taxon>
    </lineage>
</organism>
<dbReference type="InterPro" id="IPR001173">
    <property type="entry name" value="Glyco_trans_2-like"/>
</dbReference>
<dbReference type="InterPro" id="IPR029044">
    <property type="entry name" value="Nucleotide-diphossugar_trans"/>
</dbReference>
<dbReference type="CDD" id="cd04187">
    <property type="entry name" value="DPM1_like_bac"/>
    <property type="match status" value="1"/>
</dbReference>
<dbReference type="PANTHER" id="PTHR48090:SF8">
    <property type="entry name" value="GLYCOSYLTRANSFERASE CSBB-RELATED"/>
    <property type="match status" value="1"/>
</dbReference>
<keyword evidence="5" id="KW-1185">Reference proteome</keyword>
<feature type="domain" description="Glycosyltransferase 2-like" evidence="3">
    <location>
        <begin position="8"/>
        <end position="176"/>
    </location>
</feature>
<comment type="caution">
    <text evidence="4">The sequence shown here is derived from an EMBL/GenBank/DDBJ whole genome shotgun (WGS) entry which is preliminary data.</text>
</comment>
<reference evidence="4 5" key="1">
    <citation type="submission" date="2019-09" db="EMBL/GenBank/DDBJ databases">
        <title>Whole genome shotgun sequencing (WGS) of Ellagibacter isourolithinifaciens DSM 104140(T) and Adlercreutzia muris DSM 29508(T).</title>
        <authorList>
            <person name="Stoll D.A."/>
            <person name="Danylec N."/>
            <person name="Huch M."/>
        </authorList>
    </citation>
    <scope>NUCLEOTIDE SEQUENCE [LARGE SCALE GENOMIC DNA]</scope>
    <source>
        <strain evidence="4 5">DSM 104140</strain>
    </source>
</reference>
<keyword evidence="2" id="KW-0812">Transmembrane</keyword>
<accession>A0A6N6NM24</accession>
<dbReference type="GO" id="GO:0005886">
    <property type="term" value="C:plasma membrane"/>
    <property type="evidence" value="ECO:0007669"/>
    <property type="project" value="TreeGrafter"/>
</dbReference>
<evidence type="ECO:0000313" key="4">
    <source>
        <dbReference type="EMBL" id="KAB1640891.1"/>
    </source>
</evidence>
<evidence type="ECO:0000256" key="2">
    <source>
        <dbReference type="SAM" id="Phobius"/>
    </source>
</evidence>
<dbReference type="InterPro" id="IPR050256">
    <property type="entry name" value="Glycosyltransferase_2"/>
</dbReference>
<feature type="transmembrane region" description="Helical" evidence="2">
    <location>
        <begin position="270"/>
        <end position="295"/>
    </location>
</feature>
<sequence length="324" mass="36433">MTNPYSLSFVVPCYNEVDNIRLFKRRAFECFDAEGISLEIVFVNDGSQDGTFELLREVVGETDPSHPMQAVQFSRNFGKEAALYAGMEAARGECICLIDADLQQTPEDALRMYKLLMDKPEYDIVAACQVERKESVVLKLFKHSFYKTFNGICTDIEIPANVSDFRVFRRTVADALLSLPEGQRFSKGLFAWVGFKTLEVPYEPDARANGESKWSVKSLFHYAANGILGFTTWPLKVAVWIGLVASLGGFVYLLWIIFEYALRGTDVPGFPTLACLILLFGGLQLTVLGVIGEYLSRSYIEGKHRPLYIAKEHLTNEGRGENEK</sequence>
<dbReference type="GeneID" id="98657708"/>
<keyword evidence="4" id="KW-0808">Transferase</keyword>
<keyword evidence="2" id="KW-1133">Transmembrane helix</keyword>
<dbReference type="SUPFAM" id="SSF53448">
    <property type="entry name" value="Nucleotide-diphospho-sugar transferases"/>
    <property type="match status" value="1"/>
</dbReference>
<gene>
    <name evidence="4" type="ORF">F8C90_04725</name>
</gene>
<proteinExistence type="inferred from homology"/>